<sequence length="46" mass="5203">MRVRQAARGVSALPMQQPVRALARVSQGVTASRFVQRKRRPDHVHP</sequence>
<evidence type="ECO:0000313" key="2">
    <source>
        <dbReference type="EMBL" id="KDB53655.1"/>
    </source>
</evidence>
<name>A0A059KQM1_9BURK</name>
<evidence type="ECO:0000256" key="1">
    <source>
        <dbReference type="SAM" id="MobiDB-lite"/>
    </source>
</evidence>
<organism evidence="2 3">
    <name type="scientific">Sphaerotilus natans subsp. natans DSM 6575</name>
    <dbReference type="NCBI Taxonomy" id="1286631"/>
    <lineage>
        <taxon>Bacteria</taxon>
        <taxon>Pseudomonadati</taxon>
        <taxon>Pseudomonadota</taxon>
        <taxon>Betaproteobacteria</taxon>
        <taxon>Burkholderiales</taxon>
        <taxon>Sphaerotilaceae</taxon>
        <taxon>Sphaerotilus</taxon>
    </lineage>
</organism>
<evidence type="ECO:0000313" key="3">
    <source>
        <dbReference type="Proteomes" id="UP000026714"/>
    </source>
</evidence>
<proteinExistence type="predicted"/>
<accession>A0A059KQM1</accession>
<comment type="caution">
    <text evidence="2">The sequence shown here is derived from an EMBL/GenBank/DDBJ whole genome shotgun (WGS) entry which is preliminary data.</text>
</comment>
<reference evidence="2 3" key="1">
    <citation type="journal article" date="2014" name="FEMS Microbiol. Ecol.">
        <title>Sphaerotilus natans encrusted with nanoball-shaped Fe(III) oxide minerals formed by nitrate-reducing mixotrophic Fe(II) oxidation.</title>
        <authorList>
            <person name="Park S."/>
            <person name="Kim D.H."/>
            <person name="Lee J.H."/>
            <person name="Hur H.G."/>
        </authorList>
    </citation>
    <scope>NUCLEOTIDE SEQUENCE [LARGE SCALE GENOMIC DNA]</scope>
    <source>
        <strain evidence="2 3">DSM 6575</strain>
    </source>
</reference>
<dbReference type="Proteomes" id="UP000026714">
    <property type="component" value="Unassembled WGS sequence"/>
</dbReference>
<gene>
    <name evidence="2" type="ORF">X805_07370</name>
</gene>
<dbReference type="AlphaFoldDB" id="A0A059KQM1"/>
<dbReference type="EMBL" id="AZRA01000019">
    <property type="protein sequence ID" value="KDB53655.1"/>
    <property type="molecule type" value="Genomic_DNA"/>
</dbReference>
<feature type="compositionally biased region" description="Basic residues" evidence="1">
    <location>
        <begin position="35"/>
        <end position="46"/>
    </location>
</feature>
<protein>
    <submittedName>
        <fullName evidence="2">Uncharacterized protein</fullName>
    </submittedName>
</protein>
<feature type="region of interest" description="Disordered" evidence="1">
    <location>
        <begin position="24"/>
        <end position="46"/>
    </location>
</feature>
<keyword evidence="3" id="KW-1185">Reference proteome</keyword>